<reference evidence="2 3" key="1">
    <citation type="submission" date="2017-03" db="EMBL/GenBank/DDBJ databases">
        <title>Whole genome sequences of fourteen strains of Bradyrhizobium canariense and one strain of Bradyrhizobium japonicum isolated from Lupinus (Papilionoideae: Genisteae) species in Algeria.</title>
        <authorList>
            <person name="Crovadore J."/>
            <person name="Chekireb D."/>
            <person name="Brachmann A."/>
            <person name="Chablais R."/>
            <person name="Cochard B."/>
            <person name="Lefort F."/>
        </authorList>
    </citation>
    <scope>NUCLEOTIDE SEQUENCE [LARGE SCALE GENOMIC DNA]</scope>
    <source>
        <strain evidence="2 3">UBMAN05</strain>
    </source>
</reference>
<evidence type="ECO:0000313" key="2">
    <source>
        <dbReference type="EMBL" id="OSJ32491.1"/>
    </source>
</evidence>
<organism evidence="2 3">
    <name type="scientific">Bradyrhizobium canariense</name>
    <dbReference type="NCBI Taxonomy" id="255045"/>
    <lineage>
        <taxon>Bacteria</taxon>
        <taxon>Pseudomonadati</taxon>
        <taxon>Pseudomonadota</taxon>
        <taxon>Alphaproteobacteria</taxon>
        <taxon>Hyphomicrobiales</taxon>
        <taxon>Nitrobacteraceae</taxon>
        <taxon>Bradyrhizobium</taxon>
    </lineage>
</organism>
<evidence type="ECO:0008006" key="4">
    <source>
        <dbReference type="Google" id="ProtNLM"/>
    </source>
</evidence>
<proteinExistence type="predicted"/>
<name>A0ABX3X7W2_9BRAD</name>
<keyword evidence="3" id="KW-1185">Reference proteome</keyword>
<dbReference type="EMBL" id="NAFK01000142">
    <property type="protein sequence ID" value="OSJ32491.1"/>
    <property type="molecule type" value="Genomic_DNA"/>
</dbReference>
<comment type="caution">
    <text evidence="2">The sequence shown here is derived from an EMBL/GenBank/DDBJ whole genome shotgun (WGS) entry which is preliminary data.</text>
</comment>
<feature type="region of interest" description="Disordered" evidence="1">
    <location>
        <begin position="38"/>
        <end position="117"/>
    </location>
</feature>
<accession>A0ABX3X7W2</accession>
<protein>
    <recommendedName>
        <fullName evidence="4">Cell division protein ZipA</fullName>
    </recommendedName>
</protein>
<gene>
    <name evidence="2" type="ORF">BST63_07815</name>
</gene>
<sequence>MGGLLIIFVLLAIGFAAGYATRELISRKRHTEYLNLQPYVSPALRTRQPSSDESTRTRSASSRPAMPERTSHDMPQSFQGIFIGEPKPLKPGGPAGANLRLIEPHSSEPDTRSLQSLDIEQSLEELVGLLLRKKQER</sequence>
<evidence type="ECO:0000313" key="3">
    <source>
        <dbReference type="Proteomes" id="UP000193884"/>
    </source>
</evidence>
<feature type="compositionally biased region" description="Basic and acidic residues" evidence="1">
    <location>
        <begin position="102"/>
        <end position="111"/>
    </location>
</feature>
<evidence type="ECO:0000256" key="1">
    <source>
        <dbReference type="SAM" id="MobiDB-lite"/>
    </source>
</evidence>
<dbReference type="Proteomes" id="UP000193884">
    <property type="component" value="Unassembled WGS sequence"/>
</dbReference>